<dbReference type="PANTHER" id="PTHR11933:SF5">
    <property type="entry name" value="MITOCHONDRIAL TRNA-SPECIFIC 2-THIOURIDYLASE 1"/>
    <property type="match status" value="1"/>
</dbReference>
<dbReference type="Pfam" id="PF03054">
    <property type="entry name" value="tRNA_Me_trans"/>
    <property type="match status" value="1"/>
</dbReference>
<dbReference type="AlphaFoldDB" id="A0AAU7QS69"/>
<protein>
    <submittedName>
        <fullName evidence="2">tRNA methyl transferase PRC-barrel domain-containing protein</fullName>
    </submittedName>
</protein>
<dbReference type="Gene3D" id="2.30.30.280">
    <property type="entry name" value="Adenine nucleotide alpha hydrolases-like domains"/>
    <property type="match status" value="1"/>
</dbReference>
<name>A0AAU7QS69_9FLAO</name>
<dbReference type="Gene3D" id="2.40.30.10">
    <property type="entry name" value="Translation factors"/>
    <property type="match status" value="1"/>
</dbReference>
<dbReference type="EMBL" id="CP157897">
    <property type="protein sequence ID" value="XBT18811.1"/>
    <property type="molecule type" value="Genomic_DNA"/>
</dbReference>
<feature type="domain" description="tRNA-specific 2-thiouridylase MnmA-like central" evidence="1">
    <location>
        <begin position="236"/>
        <end position="286"/>
    </location>
</feature>
<sequence length="387" mass="46240">MKKIISLLSGGVDSTLSTLLIKKKKKYKLIACIFIKTNNKCNLKDEKIAMIISNILNVPFYSINLKIEYKKYIINYIKHNYYKGYTPNPDIICNYKIKFNILLKKINFLKFDFIVTGHYAKIKKKYNDNFIYYNLYEGLDKLKDQSYFLSRLNQKQLSLLKFPLFNYKKKKVRYLVKKYNFINYNKKSSKGVCLLGKSSIQILFKKKKRGIVKIINSINIKTLIFTNKYNFKYNNIIYKGNCKIIGYHNGCYFYTRGQRKGLKIGGFKKPLYIVFTNIKKNIIYVVEGIKHCLLYNNSLFIKKKNMHFINKKYKKILFKYKYIKIYSRYRDKQKLQISYLIKNKKGYIIIFLNYQFCISKGQFLVIQLKNKILGTGIINKYNNIIYE</sequence>
<dbReference type="PANTHER" id="PTHR11933">
    <property type="entry name" value="TRNA 5-METHYLAMINOMETHYL-2-THIOURIDYLATE -METHYLTRANSFERASE"/>
    <property type="match status" value="1"/>
</dbReference>
<reference evidence="2" key="1">
    <citation type="submission" date="2024-06" db="EMBL/GenBank/DDBJ databases">
        <title>Diversity, functionality, and evolutionary history of bacterial symbionts in false click beetles (Coleoptera, Throscidae).</title>
        <authorList>
            <person name="Wierz J.C."/>
            <person name="Malm H."/>
            <person name="Kaltenpoth M."/>
            <person name="Engl T."/>
        </authorList>
    </citation>
    <scope>NUCLEOTIDE SEQUENCE</scope>
    <source>
        <strain evidence="2">AspAUS03</strain>
    </source>
</reference>
<gene>
    <name evidence="2" type="ORF">ABPD24_00630</name>
</gene>
<dbReference type="Gene3D" id="3.40.50.620">
    <property type="entry name" value="HUPs"/>
    <property type="match status" value="1"/>
</dbReference>
<dbReference type="GO" id="GO:0002143">
    <property type="term" value="P:tRNA wobble position uridine thiolation"/>
    <property type="evidence" value="ECO:0007669"/>
    <property type="project" value="TreeGrafter"/>
</dbReference>
<accession>A0AAU7QS69</accession>
<evidence type="ECO:0000259" key="1">
    <source>
        <dbReference type="Pfam" id="PF20259"/>
    </source>
</evidence>
<dbReference type="InterPro" id="IPR014729">
    <property type="entry name" value="Rossmann-like_a/b/a_fold"/>
</dbReference>
<dbReference type="GO" id="GO:0016783">
    <property type="term" value="F:sulfurtransferase activity"/>
    <property type="evidence" value="ECO:0007669"/>
    <property type="project" value="InterPro"/>
</dbReference>
<evidence type="ECO:0000313" key="2">
    <source>
        <dbReference type="EMBL" id="XBT18811.1"/>
    </source>
</evidence>
<organism evidence="2">
    <name type="scientific">Candidatus Shikimatogenerans sp. AspAUS03</name>
    <dbReference type="NCBI Taxonomy" id="3158563"/>
    <lineage>
        <taxon>Bacteria</taxon>
        <taxon>Pseudomonadati</taxon>
        <taxon>Bacteroidota</taxon>
        <taxon>Flavobacteriia</taxon>
        <taxon>Flavobacteriales</taxon>
        <taxon>Candidatus Shikimatogenerans</taxon>
    </lineage>
</organism>
<proteinExistence type="predicted"/>
<dbReference type="Pfam" id="PF20259">
    <property type="entry name" value="tRNA_Me_trans_M"/>
    <property type="match status" value="1"/>
</dbReference>
<keyword evidence="2" id="KW-0808">Transferase</keyword>
<dbReference type="SUPFAM" id="SSF52402">
    <property type="entry name" value="Adenine nucleotide alpha hydrolases-like"/>
    <property type="match status" value="1"/>
</dbReference>
<dbReference type="InterPro" id="IPR023382">
    <property type="entry name" value="MnmA-like_central_sf"/>
</dbReference>
<dbReference type="InterPro" id="IPR046884">
    <property type="entry name" value="MnmA-like_central"/>
</dbReference>